<feature type="region of interest" description="Disordered" evidence="2">
    <location>
        <begin position="1"/>
        <end position="181"/>
    </location>
</feature>
<dbReference type="PANTHER" id="PTHR31807:SF6">
    <property type="entry name" value="PROTEIN ENDOSPERM DEFECTIVE 1-RELATED"/>
    <property type="match status" value="1"/>
</dbReference>
<feature type="compositionally biased region" description="Polar residues" evidence="2">
    <location>
        <begin position="155"/>
        <end position="178"/>
    </location>
</feature>
<gene>
    <name evidence="3" type="ORF">L195_g009688</name>
</gene>
<feature type="compositionally biased region" description="Polar residues" evidence="2">
    <location>
        <begin position="37"/>
        <end position="46"/>
    </location>
</feature>
<evidence type="ECO:0000256" key="1">
    <source>
        <dbReference type="ARBA" id="ARBA00010016"/>
    </source>
</evidence>
<dbReference type="Proteomes" id="UP000236291">
    <property type="component" value="Unassembled WGS sequence"/>
</dbReference>
<proteinExistence type="inferred from homology"/>
<evidence type="ECO:0000313" key="4">
    <source>
        <dbReference type="Proteomes" id="UP000236291"/>
    </source>
</evidence>
<evidence type="ECO:0000256" key="2">
    <source>
        <dbReference type="SAM" id="MobiDB-lite"/>
    </source>
</evidence>
<dbReference type="GO" id="GO:0005880">
    <property type="term" value="C:nuclear microtubule"/>
    <property type="evidence" value="ECO:0007669"/>
    <property type="project" value="TreeGrafter"/>
</dbReference>
<feature type="compositionally biased region" description="Pro residues" evidence="2">
    <location>
        <begin position="13"/>
        <end position="24"/>
    </location>
</feature>
<reference evidence="3 4" key="1">
    <citation type="journal article" date="2014" name="Am. J. Bot.">
        <title>Genome assembly and annotation for red clover (Trifolium pratense; Fabaceae).</title>
        <authorList>
            <person name="Istvanek J."/>
            <person name="Jaros M."/>
            <person name="Krenek A."/>
            <person name="Repkova J."/>
        </authorList>
    </citation>
    <scope>NUCLEOTIDE SEQUENCE [LARGE SCALE GENOMIC DNA]</scope>
    <source>
        <strain evidence="4">cv. Tatra</strain>
        <tissue evidence="3">Young leaves</tissue>
    </source>
</reference>
<dbReference type="GO" id="GO:0008017">
    <property type="term" value="F:microtubule binding"/>
    <property type="evidence" value="ECO:0007669"/>
    <property type="project" value="TreeGrafter"/>
</dbReference>
<comment type="caution">
    <text evidence="3">The sequence shown here is derived from an EMBL/GenBank/DDBJ whole genome shotgun (WGS) entry which is preliminary data.</text>
</comment>
<feature type="compositionally biased region" description="Low complexity" evidence="2">
    <location>
        <begin position="103"/>
        <end position="121"/>
    </location>
</feature>
<protein>
    <submittedName>
        <fullName evidence="3">Flocculation protein flo11-like</fullName>
    </submittedName>
</protein>
<dbReference type="InterPro" id="IPR007573">
    <property type="entry name" value="QWRF"/>
</dbReference>
<dbReference type="GO" id="GO:0051225">
    <property type="term" value="P:spindle assembly"/>
    <property type="evidence" value="ECO:0007669"/>
    <property type="project" value="TreeGrafter"/>
</dbReference>
<sequence length="495" mass="54847">MPEITTVNVSDSPTPPPPPPPPPTQNRRPRTREVSSRFMTPSASTAQRRQQRDDSDDENSESSFPIGYSFQKKQQQQRVVKLFKESTNRVFENPPNPNPNPNSNPNSNSNYNSHHPPKSSSFSRSGINSTPCASRPDTPTPTISVSSRYRHTPQHRSINSRSSAATKSIQSRGNSISLHSHDDIGINCSTQSLPELCSENDKNVLMKESNVLTGSVAEKTGNTLSRSVSLSSSGIDHLRGSEKQHGSVIKQSGFGNQSLDRGKIGGLHLPPVVPQFAKPVVDTRKGKKGSSHQEDVHSLRLFYNRYLQWRFANARAACAMKAQQKECEKALFSRAMKISEMRNSVNRKRIELELLRRSKTLSIVLEAQIPYLDEWSAMEEDYSVSITEAIQALLNASMQLPTGGNVRVDVRELGESLNSALKVMETIVSNTQRLMPKAEETDTSISELARVVGGERALIEECGGLLSKTHKSQVEECSLRAQLIQLNSISHKNKE</sequence>
<reference evidence="3 4" key="2">
    <citation type="journal article" date="2017" name="Front. Plant Sci.">
        <title>Gene Classification and Mining of Molecular Markers Useful in Red Clover (Trifolium pratense) Breeding.</title>
        <authorList>
            <person name="Istvanek J."/>
            <person name="Dluhosova J."/>
            <person name="Dluhos P."/>
            <person name="Patkova L."/>
            <person name="Nedelnik J."/>
            <person name="Repkova J."/>
        </authorList>
    </citation>
    <scope>NUCLEOTIDE SEQUENCE [LARGE SCALE GENOMIC DNA]</scope>
    <source>
        <strain evidence="4">cv. Tatra</strain>
        <tissue evidence="3">Young leaves</tissue>
    </source>
</reference>
<name>A0A2K3PCM6_TRIPR</name>
<dbReference type="AlphaFoldDB" id="A0A2K3PCM6"/>
<comment type="similarity">
    <text evidence="1">Belongs to the QWRF family.</text>
</comment>
<dbReference type="Pfam" id="PF04484">
    <property type="entry name" value="QWRF"/>
    <property type="match status" value="1"/>
</dbReference>
<dbReference type="GO" id="GO:0005737">
    <property type="term" value="C:cytoplasm"/>
    <property type="evidence" value="ECO:0007669"/>
    <property type="project" value="TreeGrafter"/>
</dbReference>
<feature type="compositionally biased region" description="Polar residues" evidence="2">
    <location>
        <begin position="1"/>
        <end position="12"/>
    </location>
</feature>
<organism evidence="3 4">
    <name type="scientific">Trifolium pratense</name>
    <name type="common">Red clover</name>
    <dbReference type="NCBI Taxonomy" id="57577"/>
    <lineage>
        <taxon>Eukaryota</taxon>
        <taxon>Viridiplantae</taxon>
        <taxon>Streptophyta</taxon>
        <taxon>Embryophyta</taxon>
        <taxon>Tracheophyta</taxon>
        <taxon>Spermatophyta</taxon>
        <taxon>Magnoliopsida</taxon>
        <taxon>eudicotyledons</taxon>
        <taxon>Gunneridae</taxon>
        <taxon>Pentapetalae</taxon>
        <taxon>rosids</taxon>
        <taxon>fabids</taxon>
        <taxon>Fabales</taxon>
        <taxon>Fabaceae</taxon>
        <taxon>Papilionoideae</taxon>
        <taxon>50 kb inversion clade</taxon>
        <taxon>NPAAA clade</taxon>
        <taxon>Hologalegina</taxon>
        <taxon>IRL clade</taxon>
        <taxon>Trifolieae</taxon>
        <taxon>Trifolium</taxon>
    </lineage>
</organism>
<dbReference type="PANTHER" id="PTHR31807">
    <property type="entry name" value="AUGMIN FAMILY MEMBER"/>
    <property type="match status" value="1"/>
</dbReference>
<dbReference type="STRING" id="57577.A0A2K3PCM6"/>
<accession>A0A2K3PCM6</accession>
<feature type="compositionally biased region" description="Polar residues" evidence="2">
    <location>
        <begin position="122"/>
        <end position="132"/>
    </location>
</feature>
<dbReference type="EMBL" id="ASHM01005766">
    <property type="protein sequence ID" value="PNY13041.1"/>
    <property type="molecule type" value="Genomic_DNA"/>
</dbReference>
<evidence type="ECO:0000313" key="3">
    <source>
        <dbReference type="EMBL" id="PNY13041.1"/>
    </source>
</evidence>